<protein>
    <submittedName>
        <fullName evidence="5">Perakine reductase</fullName>
    </submittedName>
</protein>
<dbReference type="Proteomes" id="UP000257109">
    <property type="component" value="Unassembled WGS sequence"/>
</dbReference>
<evidence type="ECO:0000256" key="3">
    <source>
        <dbReference type="SAM" id="SignalP"/>
    </source>
</evidence>
<dbReference type="InterPro" id="IPR050791">
    <property type="entry name" value="Aldo-Keto_reductase"/>
</dbReference>
<feature type="non-terminal residue" evidence="5">
    <location>
        <position position="1"/>
    </location>
</feature>
<dbReference type="PANTHER" id="PTHR43625">
    <property type="entry name" value="AFLATOXIN B1 ALDEHYDE REDUCTASE"/>
    <property type="match status" value="1"/>
</dbReference>
<feature type="signal peptide" evidence="3">
    <location>
        <begin position="1"/>
        <end position="24"/>
    </location>
</feature>
<keyword evidence="2" id="KW-0560">Oxidoreductase</keyword>
<dbReference type="PANTHER" id="PTHR43625:SF81">
    <property type="entry name" value="OS01G0618100 PROTEIN"/>
    <property type="match status" value="1"/>
</dbReference>
<feature type="chain" id="PRO_5016753304" evidence="3">
    <location>
        <begin position="25"/>
        <end position="219"/>
    </location>
</feature>
<evidence type="ECO:0000259" key="4">
    <source>
        <dbReference type="Pfam" id="PF00248"/>
    </source>
</evidence>
<keyword evidence="1" id="KW-0521">NADP</keyword>
<comment type="caution">
    <text evidence="5">The sequence shown here is derived from an EMBL/GenBank/DDBJ whole genome shotgun (WGS) entry which is preliminary data.</text>
</comment>
<dbReference type="GO" id="GO:0005737">
    <property type="term" value="C:cytoplasm"/>
    <property type="evidence" value="ECO:0007669"/>
    <property type="project" value="TreeGrafter"/>
</dbReference>
<dbReference type="EMBL" id="QJKJ01014867">
    <property type="protein sequence ID" value="RDX63490.1"/>
    <property type="molecule type" value="Genomic_DNA"/>
</dbReference>
<dbReference type="Gene3D" id="3.20.20.100">
    <property type="entry name" value="NADP-dependent oxidoreductase domain"/>
    <property type="match status" value="1"/>
</dbReference>
<organism evidence="5 6">
    <name type="scientific">Mucuna pruriens</name>
    <name type="common">Velvet bean</name>
    <name type="synonym">Dolichos pruriens</name>
    <dbReference type="NCBI Taxonomy" id="157652"/>
    <lineage>
        <taxon>Eukaryota</taxon>
        <taxon>Viridiplantae</taxon>
        <taxon>Streptophyta</taxon>
        <taxon>Embryophyta</taxon>
        <taxon>Tracheophyta</taxon>
        <taxon>Spermatophyta</taxon>
        <taxon>Magnoliopsida</taxon>
        <taxon>eudicotyledons</taxon>
        <taxon>Gunneridae</taxon>
        <taxon>Pentapetalae</taxon>
        <taxon>rosids</taxon>
        <taxon>fabids</taxon>
        <taxon>Fabales</taxon>
        <taxon>Fabaceae</taxon>
        <taxon>Papilionoideae</taxon>
        <taxon>50 kb inversion clade</taxon>
        <taxon>NPAAA clade</taxon>
        <taxon>indigoferoid/millettioid clade</taxon>
        <taxon>Phaseoleae</taxon>
        <taxon>Mucuna</taxon>
    </lineage>
</organism>
<dbReference type="GO" id="GO:0016491">
    <property type="term" value="F:oxidoreductase activity"/>
    <property type="evidence" value="ECO:0007669"/>
    <property type="project" value="UniProtKB-KW"/>
</dbReference>
<evidence type="ECO:0000313" key="5">
    <source>
        <dbReference type="EMBL" id="RDX63490.1"/>
    </source>
</evidence>
<gene>
    <name evidence="5" type="primary">PR</name>
    <name evidence="5" type="ORF">CR513_58081</name>
</gene>
<accession>A0A371EBT3</accession>
<dbReference type="Pfam" id="PF00248">
    <property type="entry name" value="Aldo_ket_red"/>
    <property type="match status" value="1"/>
</dbReference>
<feature type="domain" description="NADP-dependent oxidoreductase" evidence="4">
    <location>
        <begin position="46"/>
        <end position="189"/>
    </location>
</feature>
<evidence type="ECO:0000313" key="6">
    <source>
        <dbReference type="Proteomes" id="UP000257109"/>
    </source>
</evidence>
<dbReference type="SUPFAM" id="SSF51430">
    <property type="entry name" value="NAD(P)-linked oxidoreductase"/>
    <property type="match status" value="1"/>
</dbReference>
<proteinExistence type="predicted"/>
<dbReference type="InterPro" id="IPR023210">
    <property type="entry name" value="NADP_OxRdtase_dom"/>
</dbReference>
<dbReference type="InterPro" id="IPR036812">
    <property type="entry name" value="NAD(P)_OxRdtase_dom_sf"/>
</dbReference>
<keyword evidence="6" id="KW-1185">Reference proteome</keyword>
<dbReference type="STRING" id="157652.A0A371EBT3"/>
<reference evidence="5" key="1">
    <citation type="submission" date="2018-05" db="EMBL/GenBank/DDBJ databases">
        <title>Draft genome of Mucuna pruriens seed.</title>
        <authorList>
            <person name="Nnadi N.E."/>
            <person name="Vos R."/>
            <person name="Hasami M.H."/>
            <person name="Devisetty U.K."/>
            <person name="Aguiy J.C."/>
        </authorList>
    </citation>
    <scope>NUCLEOTIDE SEQUENCE [LARGE SCALE GENOMIC DNA]</scope>
    <source>
        <strain evidence="5">JCA_2017</strain>
    </source>
</reference>
<evidence type="ECO:0000256" key="2">
    <source>
        <dbReference type="ARBA" id="ARBA00023002"/>
    </source>
</evidence>
<name>A0A371EBT3_MUCPR</name>
<dbReference type="AlphaFoldDB" id="A0A371EBT3"/>
<keyword evidence="3" id="KW-0732">Signal</keyword>
<dbReference type="OrthoDB" id="37537at2759"/>
<sequence length="219" mass="24464">MFGGVVKLACAAMVWNILICIISTVPIEETEVVQLEFGGNIFYLAQLMLMRELKKLVEEGKVKYVGLSEASPDTVRRAHAIHPFTALQMEWSLRSPEIEEEVVPLCRELGIGIVPFSPLGRGGKAVIESIPADSFLAIQPRLQGKNFGKNKMLYFKIEKLAEKYGCTTSQLALAWLLHRGNNVAPIPGESIFVTCMIFIPVKLIHDFFPSQDYCTDFKT</sequence>
<evidence type="ECO:0000256" key="1">
    <source>
        <dbReference type="ARBA" id="ARBA00022857"/>
    </source>
</evidence>